<gene>
    <name evidence="6" type="ORF">AB0I59_35960</name>
</gene>
<dbReference type="PANTHER" id="PTHR22642:SF2">
    <property type="entry name" value="PROTEIN LONG AFTER FAR-RED 3"/>
    <property type="match status" value="1"/>
</dbReference>
<dbReference type="Proteomes" id="UP001551675">
    <property type="component" value="Unassembled WGS sequence"/>
</dbReference>
<keyword evidence="7" id="KW-1185">Reference proteome</keyword>
<dbReference type="Pfam" id="PF07969">
    <property type="entry name" value="Amidohydro_3"/>
    <property type="match status" value="1"/>
</dbReference>
<protein>
    <submittedName>
        <fullName evidence="6">Amidohydrolase</fullName>
    </submittedName>
</protein>
<dbReference type="EMBL" id="JBFALK010000026">
    <property type="protein sequence ID" value="MEV0974018.1"/>
    <property type="molecule type" value="Genomic_DNA"/>
</dbReference>
<dbReference type="InterPro" id="IPR032466">
    <property type="entry name" value="Metal_Hydrolase"/>
</dbReference>
<evidence type="ECO:0000259" key="5">
    <source>
        <dbReference type="Pfam" id="PF22039"/>
    </source>
</evidence>
<dbReference type="InterPro" id="IPR054418">
    <property type="entry name" value="MQNX/HUTI_composite_N"/>
</dbReference>
<keyword evidence="3" id="KW-0862">Zinc</keyword>
<evidence type="ECO:0000256" key="2">
    <source>
        <dbReference type="ARBA" id="ARBA00022801"/>
    </source>
</evidence>
<feature type="domain" description="Amidohydrolase 3" evidence="4">
    <location>
        <begin position="55"/>
        <end position="552"/>
    </location>
</feature>
<evidence type="ECO:0000313" key="6">
    <source>
        <dbReference type="EMBL" id="MEV0974018.1"/>
    </source>
</evidence>
<dbReference type="Gene3D" id="3.10.310.70">
    <property type="match status" value="1"/>
</dbReference>
<feature type="domain" description="Aminodeoxyfutalosine deaminase/Imidazolonepropionase-like composite" evidence="5">
    <location>
        <begin position="28"/>
        <end position="46"/>
    </location>
</feature>
<evidence type="ECO:0000256" key="3">
    <source>
        <dbReference type="ARBA" id="ARBA00022833"/>
    </source>
</evidence>
<name>A0ABV3GQW4_MICGL</name>
<dbReference type="Gene3D" id="3.20.20.140">
    <property type="entry name" value="Metal-dependent hydrolases"/>
    <property type="match status" value="1"/>
</dbReference>
<dbReference type="SUPFAM" id="SSF51556">
    <property type="entry name" value="Metallo-dependent hydrolases"/>
    <property type="match status" value="1"/>
</dbReference>
<sequence length="556" mass="60576">MTSRGHADLVLTGAAVYTQDTRRPRAEAVAISDGRIAAVGSAEEVRSWIGPRTEVRSLDGRMVIPSFQDAHIHPLIGGLEMLRCDLTGLTRREQYLSAVARYATDHPAASWITGGGWMMAAFPGGTPLAADLDTILPDRPAFLLNRDHHGAWVNSRAMELAGISAVTPDPADGRIERDASGNPTGVLHEGAMHLVERLIPAPGLDEQVQALLAAQRHLHAFGITAWQDALVGAYAGSPDPIPAYQELISRGLLTARVRGCLWWRRDQGIEQLDDLLHVRATVGPGLSLDAVKIMQDGVCENFTAATLSPYLDRHGHPTANHGISFFDPAELAEVVTHLHGTGLQVHFHTIGERAVREVLDAVEAALVRYGRRDLRHHLAHIQIVHPHDLPRFTMLGVGATMQPIWAYHDDQMTDLTLPFLGEERGRWQYPFAALEQYGTRLAMGSDWPVSSPDPILGLHVAVNRTTYNPGADPARHAHRPFLPEQRLTLAGALRAATIGSAYVNHLDRVTGTIERGKKADLAILDHDLFTRPVEDIHTASVLTTIAGGVVVHDAGR</sequence>
<dbReference type="Gene3D" id="2.30.40.10">
    <property type="entry name" value="Urease, subunit C, domain 1"/>
    <property type="match status" value="1"/>
</dbReference>
<keyword evidence="2" id="KW-0378">Hydrolase</keyword>
<dbReference type="Pfam" id="PF22039">
    <property type="entry name" value="HUTI_composite_bact"/>
    <property type="match status" value="1"/>
</dbReference>
<proteinExistence type="predicted"/>
<keyword evidence="1" id="KW-0479">Metal-binding</keyword>
<dbReference type="SUPFAM" id="SSF51338">
    <property type="entry name" value="Composite domain of metallo-dependent hydrolases"/>
    <property type="match status" value="1"/>
</dbReference>
<evidence type="ECO:0000313" key="7">
    <source>
        <dbReference type="Proteomes" id="UP001551675"/>
    </source>
</evidence>
<dbReference type="InterPro" id="IPR011059">
    <property type="entry name" value="Metal-dep_hydrolase_composite"/>
</dbReference>
<dbReference type="PANTHER" id="PTHR22642">
    <property type="entry name" value="IMIDAZOLONEPROPIONASE"/>
    <property type="match status" value="1"/>
</dbReference>
<comment type="caution">
    <text evidence="6">The sequence shown here is derived from an EMBL/GenBank/DDBJ whole genome shotgun (WGS) entry which is preliminary data.</text>
</comment>
<organism evidence="6 7">
    <name type="scientific">Microtetraspora glauca</name>
    <dbReference type="NCBI Taxonomy" id="1996"/>
    <lineage>
        <taxon>Bacteria</taxon>
        <taxon>Bacillati</taxon>
        <taxon>Actinomycetota</taxon>
        <taxon>Actinomycetes</taxon>
        <taxon>Streptosporangiales</taxon>
        <taxon>Streptosporangiaceae</taxon>
        <taxon>Microtetraspora</taxon>
    </lineage>
</organism>
<accession>A0ABV3GQW4</accession>
<dbReference type="CDD" id="cd01300">
    <property type="entry name" value="YtcJ_like"/>
    <property type="match status" value="1"/>
</dbReference>
<reference evidence="6 7" key="1">
    <citation type="submission" date="2024-06" db="EMBL/GenBank/DDBJ databases">
        <title>The Natural Products Discovery Center: Release of the First 8490 Sequenced Strains for Exploring Actinobacteria Biosynthetic Diversity.</title>
        <authorList>
            <person name="Kalkreuter E."/>
            <person name="Kautsar S.A."/>
            <person name="Yang D."/>
            <person name="Bader C.D."/>
            <person name="Teijaro C.N."/>
            <person name="Fluegel L."/>
            <person name="Davis C.M."/>
            <person name="Simpson J.R."/>
            <person name="Lauterbach L."/>
            <person name="Steele A.D."/>
            <person name="Gui C."/>
            <person name="Meng S."/>
            <person name="Li G."/>
            <person name="Viehrig K."/>
            <person name="Ye F."/>
            <person name="Su P."/>
            <person name="Kiefer A.F."/>
            <person name="Nichols A."/>
            <person name="Cepeda A.J."/>
            <person name="Yan W."/>
            <person name="Fan B."/>
            <person name="Jiang Y."/>
            <person name="Adhikari A."/>
            <person name="Zheng C.-J."/>
            <person name="Schuster L."/>
            <person name="Cowan T.M."/>
            <person name="Smanski M.J."/>
            <person name="Chevrette M.G."/>
            <person name="De Carvalho L.P.S."/>
            <person name="Shen B."/>
        </authorList>
    </citation>
    <scope>NUCLEOTIDE SEQUENCE [LARGE SCALE GENOMIC DNA]</scope>
    <source>
        <strain evidence="6 7">NPDC050100</strain>
    </source>
</reference>
<evidence type="ECO:0000256" key="1">
    <source>
        <dbReference type="ARBA" id="ARBA00022723"/>
    </source>
</evidence>
<dbReference type="InterPro" id="IPR013108">
    <property type="entry name" value="Amidohydro_3"/>
</dbReference>
<evidence type="ECO:0000259" key="4">
    <source>
        <dbReference type="Pfam" id="PF07969"/>
    </source>
</evidence>
<dbReference type="InterPro" id="IPR033932">
    <property type="entry name" value="YtcJ-like"/>
</dbReference>
<dbReference type="RefSeq" id="WP_358140187.1">
    <property type="nucleotide sequence ID" value="NZ_JBFALK010000026.1"/>
</dbReference>